<dbReference type="Pfam" id="PF10004">
    <property type="entry name" value="DUF2247"/>
    <property type="match status" value="1"/>
</dbReference>
<dbReference type="AlphaFoldDB" id="A0A506V8U1"/>
<comment type="caution">
    <text evidence="1">The sequence shown here is derived from an EMBL/GenBank/DDBJ whole genome shotgun (WGS) entry which is preliminary data.</text>
</comment>
<dbReference type="OrthoDB" id="8480728at2"/>
<protein>
    <submittedName>
        <fullName evidence="1">DUF2247 family protein</fullName>
    </submittedName>
</protein>
<evidence type="ECO:0000313" key="2">
    <source>
        <dbReference type="Proteomes" id="UP000319523"/>
    </source>
</evidence>
<dbReference type="EMBL" id="VHQI01000006">
    <property type="protein sequence ID" value="TPW41872.1"/>
    <property type="molecule type" value="Genomic_DNA"/>
</dbReference>
<accession>A0A506V8U1</accession>
<evidence type="ECO:0000313" key="1">
    <source>
        <dbReference type="EMBL" id="TPW41872.1"/>
    </source>
</evidence>
<sequence length="169" mass="19893">MNLYPIPFDFIDKNIRLSWCEVKWGYENSLITSEVPVKKAEKIVLTECYTKPELELSFIMPGEKNNIDPLLKELCSEIKQNGQSAIRKKWLYIVLSWLWKNQGCFDDPLGEVENIYAHFDYPGEIEGFIKYMPPNDGYDPSKHTEAENINHLMDKWRNYLVKESNTFMS</sequence>
<name>A0A506V8U1_9GAMM</name>
<gene>
    <name evidence="1" type="ORF">FKM52_10945</name>
</gene>
<dbReference type="RefSeq" id="WP_141176216.1">
    <property type="nucleotide sequence ID" value="NZ_JBHUFX010000002.1"/>
</dbReference>
<dbReference type="InterPro" id="IPR016630">
    <property type="entry name" value="UCP015278"/>
</dbReference>
<keyword evidence="2" id="KW-1185">Reference proteome</keyword>
<organism evidence="1 2">
    <name type="scientific">Mixta tenebrionis</name>
    <dbReference type="NCBI Taxonomy" id="2562439"/>
    <lineage>
        <taxon>Bacteria</taxon>
        <taxon>Pseudomonadati</taxon>
        <taxon>Pseudomonadota</taxon>
        <taxon>Gammaproteobacteria</taxon>
        <taxon>Enterobacterales</taxon>
        <taxon>Erwiniaceae</taxon>
        <taxon>Mixta</taxon>
    </lineage>
</organism>
<dbReference type="Proteomes" id="UP000319523">
    <property type="component" value="Unassembled WGS sequence"/>
</dbReference>
<reference evidence="1 2" key="1">
    <citation type="submission" date="2019-06" db="EMBL/GenBank/DDBJ databases">
        <authorList>
            <person name="Yang Y."/>
        </authorList>
    </citation>
    <scope>NUCLEOTIDE SEQUENCE [LARGE SCALE GENOMIC DNA]</scope>
    <source>
        <strain evidence="1 2">BIT-26</strain>
    </source>
</reference>
<dbReference type="PIRSF" id="PIRSF015278">
    <property type="entry name" value="UCP015278"/>
    <property type="match status" value="1"/>
</dbReference>
<proteinExistence type="predicted"/>